<keyword evidence="2 4" id="KW-0863">Zinc-finger</keyword>
<dbReference type="InterPro" id="IPR012340">
    <property type="entry name" value="NA-bd_OB-fold"/>
</dbReference>
<dbReference type="OrthoDB" id="430732at2759"/>
<dbReference type="EMBL" id="LR877151">
    <property type="protein sequence ID" value="CAD2216606.1"/>
    <property type="molecule type" value="Genomic_DNA"/>
</dbReference>
<dbReference type="PROSITE" id="PS50103">
    <property type="entry name" value="ZF_C3H1"/>
    <property type="match status" value="2"/>
</dbReference>
<dbReference type="SMART" id="SM00356">
    <property type="entry name" value="ZnF_C3H1"/>
    <property type="match status" value="2"/>
</dbReference>
<gene>
    <name evidence="7" type="ORF">ADEAN_000406800</name>
</gene>
<dbReference type="AlphaFoldDB" id="A0A7G2CA13"/>
<dbReference type="GO" id="GO:0008270">
    <property type="term" value="F:zinc ion binding"/>
    <property type="evidence" value="ECO:0007669"/>
    <property type="project" value="UniProtKB-KW"/>
</dbReference>
<dbReference type="SUPFAM" id="SSF90229">
    <property type="entry name" value="CCCH zinc finger"/>
    <property type="match status" value="2"/>
</dbReference>
<dbReference type="GO" id="GO:0000209">
    <property type="term" value="P:protein polyubiquitination"/>
    <property type="evidence" value="ECO:0007669"/>
    <property type="project" value="InterPro"/>
</dbReference>
<evidence type="ECO:0000313" key="8">
    <source>
        <dbReference type="Proteomes" id="UP000515908"/>
    </source>
</evidence>
<feature type="zinc finger region" description="C3H1-type" evidence="4">
    <location>
        <begin position="42"/>
        <end position="69"/>
    </location>
</feature>
<dbReference type="InterPro" id="IPR036855">
    <property type="entry name" value="Znf_CCCH_sf"/>
</dbReference>
<dbReference type="InterPro" id="IPR001900">
    <property type="entry name" value="RNase_II/R"/>
</dbReference>
<dbReference type="GO" id="GO:0003723">
    <property type="term" value="F:RNA binding"/>
    <property type="evidence" value="ECO:0007669"/>
    <property type="project" value="InterPro"/>
</dbReference>
<dbReference type="PANTHER" id="PTHR11224:SF10">
    <property type="entry name" value="IP09428P-RELATED"/>
    <property type="match status" value="1"/>
</dbReference>
<dbReference type="Gene3D" id="4.10.1000.10">
    <property type="entry name" value="Zinc finger, CCCH-type"/>
    <property type="match status" value="1"/>
</dbReference>
<evidence type="ECO:0000313" key="7">
    <source>
        <dbReference type="EMBL" id="CAD2216606.1"/>
    </source>
</evidence>
<keyword evidence="3 4" id="KW-0862">Zinc</keyword>
<evidence type="ECO:0000256" key="5">
    <source>
        <dbReference type="SAM" id="MobiDB-lite"/>
    </source>
</evidence>
<dbReference type="PANTHER" id="PTHR11224">
    <property type="entry name" value="MAKORIN-RELATED"/>
    <property type="match status" value="1"/>
</dbReference>
<name>A0A7G2CA13_9TRYP</name>
<dbReference type="GO" id="GO:0004540">
    <property type="term" value="F:RNA nuclease activity"/>
    <property type="evidence" value="ECO:0007669"/>
    <property type="project" value="InterPro"/>
</dbReference>
<dbReference type="GO" id="GO:0061630">
    <property type="term" value="F:ubiquitin protein ligase activity"/>
    <property type="evidence" value="ECO:0007669"/>
    <property type="project" value="InterPro"/>
</dbReference>
<evidence type="ECO:0000256" key="2">
    <source>
        <dbReference type="ARBA" id="ARBA00022771"/>
    </source>
</evidence>
<feature type="domain" description="C3H1-type" evidence="6">
    <location>
        <begin position="42"/>
        <end position="69"/>
    </location>
</feature>
<dbReference type="InterPro" id="IPR045072">
    <property type="entry name" value="MKRN-like"/>
</dbReference>
<accession>A0A7G2CA13</accession>
<dbReference type="InterPro" id="IPR000571">
    <property type="entry name" value="Znf_CCCH"/>
</dbReference>
<sequence>MQNNRGERRVCRNYQDGHCQYGDQCRFSHGGNPARRNDPPNRAERGVCRYFQNGTCRNGSECPYQHVGQENRRDGRARPAAGNATDLPPPPRLELKFQAGTEVVPTPSSVEPFSIELKHSADQVRRLRGYEGQLLQKYEATVADRESDGTRLESLLVPEAGVEQFPGTGGCVVAVDPKNAKRLDDAFEFYRLDDGAAILRVHVIDVQSLVAEEHEREARSKLLEFRSTLLPFKCSKRLFSDKDAQALYSFSLKELKPAITVELKLRAGEGLKEVLADPTRFRVFRSRVRLTARVAQEDDVFKNGCNTTVAENDNDGIKAVKQVYQCILPVLEARGRAEAIRATETMEPRFNNNTIKLVYTPTRHEPRVLTNFLLKSVFGAGLRPVLVNHPHRECIPCLLPFGQCKPLFEDNDLLCRTLVPRYVPEELKPKTLSYVDDYLLMKAGVGLVEFVQLAFPNLHKECFKMEGTYTTLKEAEEHGWDYSCVVNKPAREYMSLMLTEIAMNHLEGKGCRWSEEPSVVSRLIKDVNAITKVLSGVDRLNSSLIRVLFAEQQAIRDGSCCLVPGFSIKKENGRFDIFLPQMDHTIRDVPSKGLRDGGKLWLSVNPCSGMATSVTLRAA</sequence>
<evidence type="ECO:0000256" key="3">
    <source>
        <dbReference type="ARBA" id="ARBA00022833"/>
    </source>
</evidence>
<dbReference type="SUPFAM" id="SSF50249">
    <property type="entry name" value="Nucleic acid-binding proteins"/>
    <property type="match status" value="1"/>
</dbReference>
<dbReference type="Proteomes" id="UP000515908">
    <property type="component" value="Chromosome 07"/>
</dbReference>
<evidence type="ECO:0000256" key="1">
    <source>
        <dbReference type="ARBA" id="ARBA00022723"/>
    </source>
</evidence>
<evidence type="ECO:0000259" key="6">
    <source>
        <dbReference type="PROSITE" id="PS50103"/>
    </source>
</evidence>
<dbReference type="Pfam" id="PF00642">
    <property type="entry name" value="zf-CCCH"/>
    <property type="match status" value="1"/>
</dbReference>
<feature type="domain" description="C3H1-type" evidence="6">
    <location>
        <begin position="5"/>
        <end position="32"/>
    </location>
</feature>
<reference evidence="7 8" key="1">
    <citation type="submission" date="2020-08" db="EMBL/GenBank/DDBJ databases">
        <authorList>
            <person name="Newling K."/>
            <person name="Davey J."/>
            <person name="Forrester S."/>
        </authorList>
    </citation>
    <scope>NUCLEOTIDE SEQUENCE [LARGE SCALE GENOMIC DNA]</scope>
    <source>
        <strain evidence="8">Crithidia deanei Carvalho (ATCC PRA-265)</strain>
    </source>
</reference>
<evidence type="ECO:0000256" key="4">
    <source>
        <dbReference type="PROSITE-ProRule" id="PRU00723"/>
    </source>
</evidence>
<feature type="zinc finger region" description="C3H1-type" evidence="4">
    <location>
        <begin position="5"/>
        <end position="32"/>
    </location>
</feature>
<dbReference type="VEuPathDB" id="TriTrypDB:ADEAN_000406800"/>
<feature type="region of interest" description="Disordered" evidence="5">
    <location>
        <begin position="63"/>
        <end position="91"/>
    </location>
</feature>
<dbReference type="Pfam" id="PF00773">
    <property type="entry name" value="RNB"/>
    <property type="match status" value="1"/>
</dbReference>
<keyword evidence="1 4" id="KW-0479">Metal-binding</keyword>
<keyword evidence="8" id="KW-1185">Reference proteome</keyword>
<protein>
    <submittedName>
        <fullName evidence="7">Zinc finger C-x8-C-x5-C-x3-H type (And similar)/CCCH-type zinc finger/RNB domain containing protein, putative</fullName>
    </submittedName>
</protein>
<dbReference type="Pfam" id="PF14608">
    <property type="entry name" value="zf-CCCH_2"/>
    <property type="match status" value="1"/>
</dbReference>
<organism evidence="7 8">
    <name type="scientific">Angomonas deanei</name>
    <dbReference type="NCBI Taxonomy" id="59799"/>
    <lineage>
        <taxon>Eukaryota</taxon>
        <taxon>Discoba</taxon>
        <taxon>Euglenozoa</taxon>
        <taxon>Kinetoplastea</taxon>
        <taxon>Metakinetoplastina</taxon>
        <taxon>Trypanosomatida</taxon>
        <taxon>Trypanosomatidae</taxon>
        <taxon>Strigomonadinae</taxon>
        <taxon>Angomonas</taxon>
    </lineage>
</organism>
<proteinExistence type="predicted"/>